<sequence length="59" mass="6383">MTLNTSLPGGTYCDIISGQKEGNRCSGKQVTVGDDGRAHFRISNMDEDPFIAVHVDSKL</sequence>
<dbReference type="OrthoDB" id="550577at2759"/>
<dbReference type="GO" id="GO:0003824">
    <property type="term" value="F:catalytic activity"/>
    <property type="evidence" value="ECO:0007669"/>
    <property type="project" value="InterPro"/>
</dbReference>
<evidence type="ECO:0000256" key="1">
    <source>
        <dbReference type="ARBA" id="ARBA00008061"/>
    </source>
</evidence>
<dbReference type="Pfam" id="PF02806">
    <property type="entry name" value="Alpha-amylase_C"/>
    <property type="match status" value="1"/>
</dbReference>
<name>A0A9Q1FF80_SYNKA</name>
<evidence type="ECO:0000313" key="4">
    <source>
        <dbReference type="Proteomes" id="UP001152622"/>
    </source>
</evidence>
<dbReference type="SMART" id="SM00632">
    <property type="entry name" value="Aamy_C"/>
    <property type="match status" value="1"/>
</dbReference>
<accession>A0A9Q1FF80</accession>
<comment type="similarity">
    <text evidence="1">Belongs to the glycosyl hydrolase 13 family.</text>
</comment>
<dbReference type="SUPFAM" id="SSF51011">
    <property type="entry name" value="Glycosyl hydrolase domain"/>
    <property type="match status" value="1"/>
</dbReference>
<gene>
    <name evidence="3" type="ORF">SKAU_G00199410</name>
</gene>
<dbReference type="InterPro" id="IPR013780">
    <property type="entry name" value="Glyco_hydro_b"/>
</dbReference>
<evidence type="ECO:0000313" key="3">
    <source>
        <dbReference type="EMBL" id="KAJ8357147.1"/>
    </source>
</evidence>
<keyword evidence="4" id="KW-1185">Reference proteome</keyword>
<dbReference type="Proteomes" id="UP001152622">
    <property type="component" value="Chromosome 6"/>
</dbReference>
<reference evidence="3" key="1">
    <citation type="journal article" date="2023" name="Science">
        <title>Genome structures resolve the early diversification of teleost fishes.</title>
        <authorList>
            <person name="Parey E."/>
            <person name="Louis A."/>
            <person name="Montfort J."/>
            <person name="Bouchez O."/>
            <person name="Roques C."/>
            <person name="Iampietro C."/>
            <person name="Lluch J."/>
            <person name="Castinel A."/>
            <person name="Donnadieu C."/>
            <person name="Desvignes T."/>
            <person name="Floi Bucao C."/>
            <person name="Jouanno E."/>
            <person name="Wen M."/>
            <person name="Mejri S."/>
            <person name="Dirks R."/>
            <person name="Jansen H."/>
            <person name="Henkel C."/>
            <person name="Chen W.J."/>
            <person name="Zahm M."/>
            <person name="Cabau C."/>
            <person name="Klopp C."/>
            <person name="Thompson A.W."/>
            <person name="Robinson-Rechavi M."/>
            <person name="Braasch I."/>
            <person name="Lecointre G."/>
            <person name="Bobe J."/>
            <person name="Postlethwait J.H."/>
            <person name="Berthelot C."/>
            <person name="Roest Crollius H."/>
            <person name="Guiguen Y."/>
        </authorList>
    </citation>
    <scope>NUCLEOTIDE SEQUENCE</scope>
    <source>
        <strain evidence="3">WJC10195</strain>
    </source>
</reference>
<dbReference type="EMBL" id="JAINUF010000006">
    <property type="protein sequence ID" value="KAJ8357147.1"/>
    <property type="molecule type" value="Genomic_DNA"/>
</dbReference>
<dbReference type="Gene3D" id="2.60.40.1180">
    <property type="entry name" value="Golgi alpha-mannosidase II"/>
    <property type="match status" value="1"/>
</dbReference>
<evidence type="ECO:0000259" key="2">
    <source>
        <dbReference type="SMART" id="SM00632"/>
    </source>
</evidence>
<dbReference type="GO" id="GO:0043169">
    <property type="term" value="F:cation binding"/>
    <property type="evidence" value="ECO:0007669"/>
    <property type="project" value="InterPro"/>
</dbReference>
<dbReference type="GO" id="GO:0005975">
    <property type="term" value="P:carbohydrate metabolic process"/>
    <property type="evidence" value="ECO:0007669"/>
    <property type="project" value="InterPro"/>
</dbReference>
<organism evidence="3 4">
    <name type="scientific">Synaphobranchus kaupii</name>
    <name type="common">Kaup's arrowtooth eel</name>
    <dbReference type="NCBI Taxonomy" id="118154"/>
    <lineage>
        <taxon>Eukaryota</taxon>
        <taxon>Metazoa</taxon>
        <taxon>Chordata</taxon>
        <taxon>Craniata</taxon>
        <taxon>Vertebrata</taxon>
        <taxon>Euteleostomi</taxon>
        <taxon>Actinopterygii</taxon>
        <taxon>Neopterygii</taxon>
        <taxon>Teleostei</taxon>
        <taxon>Anguilliformes</taxon>
        <taxon>Synaphobranchidae</taxon>
        <taxon>Synaphobranchus</taxon>
    </lineage>
</organism>
<dbReference type="AlphaFoldDB" id="A0A9Q1FF80"/>
<comment type="caution">
    <text evidence="3">The sequence shown here is derived from an EMBL/GenBank/DDBJ whole genome shotgun (WGS) entry which is preliminary data.</text>
</comment>
<proteinExistence type="inferred from homology"/>
<protein>
    <recommendedName>
        <fullName evidence="2">Alpha-amylase C-terminal domain-containing protein</fullName>
    </recommendedName>
</protein>
<feature type="domain" description="Alpha-amylase C-terminal" evidence="2">
    <location>
        <begin position="2"/>
        <end position="58"/>
    </location>
</feature>
<dbReference type="InterPro" id="IPR006048">
    <property type="entry name" value="A-amylase/branching_C"/>
</dbReference>
<dbReference type="InterPro" id="IPR031319">
    <property type="entry name" value="A-amylase_C"/>
</dbReference>